<accession>A0A8J4VCZ9</accession>
<sequence length="135" mass="14911">MFGESSTESDLTLLELIRRHLLGETEGELPLKEDDSEDMVLYGVLCDAVNVGWVPFPSLALVPTESFNFGSQVIKSEPDMFVSVKSEPEILTSVNRVSETKAVPAVSQPIKAEPAVVPSKGKHYRGVRQRPWGKR</sequence>
<proteinExistence type="predicted"/>
<name>A0A8J4VCZ9_9ROSI</name>
<protein>
    <submittedName>
        <fullName evidence="2">Uncharacterized protein</fullName>
    </submittedName>
</protein>
<dbReference type="Proteomes" id="UP000737018">
    <property type="component" value="Unassembled WGS sequence"/>
</dbReference>
<gene>
    <name evidence="2" type="ORF">CMV_027629</name>
</gene>
<feature type="region of interest" description="Disordered" evidence="1">
    <location>
        <begin position="116"/>
        <end position="135"/>
    </location>
</feature>
<evidence type="ECO:0000256" key="1">
    <source>
        <dbReference type="SAM" id="MobiDB-lite"/>
    </source>
</evidence>
<keyword evidence="3" id="KW-1185">Reference proteome</keyword>
<reference evidence="2" key="1">
    <citation type="submission" date="2020-03" db="EMBL/GenBank/DDBJ databases">
        <title>Castanea mollissima Vanexum genome sequencing.</title>
        <authorList>
            <person name="Staton M."/>
        </authorList>
    </citation>
    <scope>NUCLEOTIDE SEQUENCE</scope>
    <source>
        <tissue evidence="2">Leaf</tissue>
    </source>
</reference>
<dbReference type="AlphaFoldDB" id="A0A8J4VCZ9"/>
<evidence type="ECO:0000313" key="3">
    <source>
        <dbReference type="Proteomes" id="UP000737018"/>
    </source>
</evidence>
<organism evidence="2 3">
    <name type="scientific">Castanea mollissima</name>
    <name type="common">Chinese chestnut</name>
    <dbReference type="NCBI Taxonomy" id="60419"/>
    <lineage>
        <taxon>Eukaryota</taxon>
        <taxon>Viridiplantae</taxon>
        <taxon>Streptophyta</taxon>
        <taxon>Embryophyta</taxon>
        <taxon>Tracheophyta</taxon>
        <taxon>Spermatophyta</taxon>
        <taxon>Magnoliopsida</taxon>
        <taxon>eudicotyledons</taxon>
        <taxon>Gunneridae</taxon>
        <taxon>Pentapetalae</taxon>
        <taxon>rosids</taxon>
        <taxon>fabids</taxon>
        <taxon>Fagales</taxon>
        <taxon>Fagaceae</taxon>
        <taxon>Castanea</taxon>
    </lineage>
</organism>
<feature type="compositionally biased region" description="Basic residues" evidence="1">
    <location>
        <begin position="120"/>
        <end position="135"/>
    </location>
</feature>
<dbReference type="EMBL" id="JRKL02010218">
    <property type="protein sequence ID" value="KAF3946064.1"/>
    <property type="molecule type" value="Genomic_DNA"/>
</dbReference>
<dbReference type="OrthoDB" id="1911211at2759"/>
<evidence type="ECO:0000313" key="2">
    <source>
        <dbReference type="EMBL" id="KAF3946064.1"/>
    </source>
</evidence>
<comment type="caution">
    <text evidence="2">The sequence shown here is derived from an EMBL/GenBank/DDBJ whole genome shotgun (WGS) entry which is preliminary data.</text>
</comment>